<evidence type="ECO:0008006" key="3">
    <source>
        <dbReference type="Google" id="ProtNLM"/>
    </source>
</evidence>
<gene>
    <name evidence="1" type="ORF">MELLADRAFT_63565</name>
</gene>
<dbReference type="SUPFAM" id="SSF46689">
    <property type="entry name" value="Homeodomain-like"/>
    <property type="match status" value="1"/>
</dbReference>
<dbReference type="STRING" id="747676.F4RN41"/>
<dbReference type="GeneID" id="18930106"/>
<name>F4RN41_MELLP</name>
<evidence type="ECO:0000313" key="1">
    <source>
        <dbReference type="EMBL" id="EGG06284.1"/>
    </source>
</evidence>
<accession>F4RN41</accession>
<sequence>MNTYRRAGNGRFYHPQVKLMVVQWLLQGATVQDVFLRSGLRISRASCERWLFKYQATGSVISPPEDYKTLGGPTHIEPHEREMLKDAIEDDPTLFQREMVWNLEEDSGVRVSQPTISRELSKKIHLTHKVCRTRNPNQSEMDRAAYTQMVSGIPLDRLVFLGQSFSLLVFPNCLLI</sequence>
<evidence type="ECO:0000313" key="2">
    <source>
        <dbReference type="Proteomes" id="UP000001072"/>
    </source>
</evidence>
<dbReference type="InterPro" id="IPR009057">
    <property type="entry name" value="Homeodomain-like_sf"/>
</dbReference>
<dbReference type="AlphaFoldDB" id="F4RN41"/>
<dbReference type="EMBL" id="GL883109">
    <property type="protein sequence ID" value="EGG06284.1"/>
    <property type="molecule type" value="Genomic_DNA"/>
</dbReference>
<reference evidence="2" key="1">
    <citation type="journal article" date="2011" name="Proc. Natl. Acad. Sci. U.S.A.">
        <title>Obligate biotrophy features unraveled by the genomic analysis of rust fungi.</title>
        <authorList>
            <person name="Duplessis S."/>
            <person name="Cuomo C.A."/>
            <person name="Lin Y.-C."/>
            <person name="Aerts A."/>
            <person name="Tisserant E."/>
            <person name="Veneault-Fourrey C."/>
            <person name="Joly D.L."/>
            <person name="Hacquard S."/>
            <person name="Amselem J."/>
            <person name="Cantarel B.L."/>
            <person name="Chiu R."/>
            <person name="Coutinho P.M."/>
            <person name="Feau N."/>
            <person name="Field M."/>
            <person name="Frey P."/>
            <person name="Gelhaye E."/>
            <person name="Goldberg J."/>
            <person name="Grabherr M.G."/>
            <person name="Kodira C.D."/>
            <person name="Kohler A."/>
            <person name="Kuees U."/>
            <person name="Lindquist E.A."/>
            <person name="Lucas S.M."/>
            <person name="Mago R."/>
            <person name="Mauceli E."/>
            <person name="Morin E."/>
            <person name="Murat C."/>
            <person name="Pangilinan J.L."/>
            <person name="Park R."/>
            <person name="Pearson M."/>
            <person name="Quesneville H."/>
            <person name="Rouhier N."/>
            <person name="Sakthikumar S."/>
            <person name="Salamov A.A."/>
            <person name="Schmutz J."/>
            <person name="Selles B."/>
            <person name="Shapiro H."/>
            <person name="Tanguay P."/>
            <person name="Tuskan G.A."/>
            <person name="Henrissat B."/>
            <person name="Van de Peer Y."/>
            <person name="Rouze P."/>
            <person name="Ellis J.G."/>
            <person name="Dodds P.N."/>
            <person name="Schein J.E."/>
            <person name="Zhong S."/>
            <person name="Hamelin R.C."/>
            <person name="Grigoriev I.V."/>
            <person name="Szabo L.J."/>
            <person name="Martin F."/>
        </authorList>
    </citation>
    <scope>NUCLEOTIDE SEQUENCE [LARGE SCALE GENOMIC DNA]</scope>
    <source>
        <strain evidence="2">98AG31 / pathotype 3-4-7</strain>
    </source>
</reference>
<dbReference type="KEGG" id="mlr:MELLADRAFT_63565"/>
<dbReference type="PANTHER" id="PTHR48472">
    <property type="entry name" value="TC1-LIKE TRANSPOSASE DDE DOMAIN-CONTAINING PROTEIN"/>
    <property type="match status" value="1"/>
</dbReference>
<keyword evidence="2" id="KW-1185">Reference proteome</keyword>
<protein>
    <recommendedName>
        <fullName evidence="3">Transposase Tc1-like domain-containing protein</fullName>
    </recommendedName>
</protein>
<dbReference type="RefSeq" id="XP_007410522.1">
    <property type="nucleotide sequence ID" value="XM_007410460.1"/>
</dbReference>
<dbReference type="VEuPathDB" id="FungiDB:MELLADRAFT_63565"/>
<dbReference type="InParanoid" id="F4RN41"/>
<proteinExistence type="predicted"/>
<dbReference type="Proteomes" id="UP000001072">
    <property type="component" value="Unassembled WGS sequence"/>
</dbReference>
<dbReference type="HOGENOM" id="CLU_056788_1_7_1"/>
<dbReference type="PANTHER" id="PTHR48472:SF1">
    <property type="entry name" value="TC1-LIKE TRANSPOSASE DDE DOMAIN-CONTAINING PROTEIN"/>
    <property type="match status" value="1"/>
</dbReference>
<organism evidence="2">
    <name type="scientific">Melampsora larici-populina (strain 98AG31 / pathotype 3-4-7)</name>
    <name type="common">Poplar leaf rust fungus</name>
    <dbReference type="NCBI Taxonomy" id="747676"/>
    <lineage>
        <taxon>Eukaryota</taxon>
        <taxon>Fungi</taxon>
        <taxon>Dikarya</taxon>
        <taxon>Basidiomycota</taxon>
        <taxon>Pucciniomycotina</taxon>
        <taxon>Pucciniomycetes</taxon>
        <taxon>Pucciniales</taxon>
        <taxon>Melampsoraceae</taxon>
        <taxon>Melampsora</taxon>
    </lineage>
</organism>